<dbReference type="RefSeq" id="WP_025851984.1">
    <property type="nucleotide sequence ID" value="NZ_JARLKN010000057.1"/>
</dbReference>
<dbReference type="Proteomes" id="UP001168883">
    <property type="component" value="Unassembled WGS sequence"/>
</dbReference>
<evidence type="ECO:0000256" key="1">
    <source>
        <dbReference type="SAM" id="MobiDB-lite"/>
    </source>
</evidence>
<protein>
    <submittedName>
        <fullName evidence="2">Uncharacterized protein</fullName>
    </submittedName>
</protein>
<dbReference type="EMBL" id="JAUMKJ010000097">
    <property type="protein sequence ID" value="MDO3682068.1"/>
    <property type="molecule type" value="Genomic_DNA"/>
</dbReference>
<sequence length="151" mass="16814">MRGRSLRIILFLMVAVTLSALVYGYAFSNNDSFVGSSIDEQFPVPAEARKSDVPFSNPGVVYVRYNMKGVEEAESIPDFYEDEIRKWGWKEDKEEKVGALRVFVKDGKTMNITTHTGFFTLFTKKSSGEPHKAVAGSPRAAVSKPQSAPEK</sequence>
<accession>A0ABT8VM52</accession>
<reference evidence="2" key="1">
    <citation type="submission" date="2023-07" db="EMBL/GenBank/DDBJ databases">
        <authorList>
            <person name="Aktuganov G."/>
            <person name="Boyko T."/>
            <person name="Delegan Y."/>
            <person name="Galimzianova N."/>
            <person name="Gilvanova E."/>
            <person name="Korobov V."/>
            <person name="Kuzmina L."/>
            <person name="Melentiev A."/>
            <person name="Milman P."/>
            <person name="Ryabova A."/>
            <person name="Stupak E."/>
            <person name="Yasakov T."/>
            <person name="Zharikova N."/>
            <person name="Zhurenko E."/>
        </authorList>
    </citation>
    <scope>NUCLEOTIDE SEQUENCE</scope>
    <source>
        <strain evidence="2">IB-739</strain>
    </source>
</reference>
<evidence type="ECO:0000313" key="2">
    <source>
        <dbReference type="EMBL" id="MDO3682068.1"/>
    </source>
</evidence>
<comment type="caution">
    <text evidence="2">The sequence shown here is derived from an EMBL/GenBank/DDBJ whole genome shotgun (WGS) entry which is preliminary data.</text>
</comment>
<feature type="region of interest" description="Disordered" evidence="1">
    <location>
        <begin position="127"/>
        <end position="151"/>
    </location>
</feature>
<organism evidence="2 3">
    <name type="scientific">Paenibacillus ehimensis</name>
    <dbReference type="NCBI Taxonomy" id="79264"/>
    <lineage>
        <taxon>Bacteria</taxon>
        <taxon>Bacillati</taxon>
        <taxon>Bacillota</taxon>
        <taxon>Bacilli</taxon>
        <taxon>Bacillales</taxon>
        <taxon>Paenibacillaceae</taxon>
        <taxon>Paenibacillus</taxon>
    </lineage>
</organism>
<proteinExistence type="predicted"/>
<name>A0ABT8VM52_9BACL</name>
<evidence type="ECO:0000313" key="3">
    <source>
        <dbReference type="Proteomes" id="UP001168883"/>
    </source>
</evidence>
<gene>
    <name evidence="2" type="ORF">Q3C12_34290</name>
</gene>
<keyword evidence="3" id="KW-1185">Reference proteome</keyword>